<dbReference type="Proteomes" id="UP001218218">
    <property type="component" value="Unassembled WGS sequence"/>
</dbReference>
<evidence type="ECO:0000256" key="2">
    <source>
        <dbReference type="ARBA" id="ARBA00022645"/>
    </source>
</evidence>
<dbReference type="InterPro" id="IPR001563">
    <property type="entry name" value="Peptidase_S10"/>
</dbReference>
<dbReference type="Pfam" id="PF00450">
    <property type="entry name" value="Peptidase_S10"/>
    <property type="match status" value="1"/>
</dbReference>
<gene>
    <name evidence="7" type="ORF">DFH08DRAFT_774702</name>
</gene>
<sequence length="554" mass="61359">MRTVSILLPLLHLSASLASPTEQIVLGLGDLSRDQQPSSGDAYHVVNEWLDDAKKAILEGKKNLEKWYHGGKEFIKQNGLLYELVSHPSFDQHQLRVTEPNLCDPSVKQYSGYLDIADDKYLFFWWILLSAQSLQKELTPAHRFFESRNSPSTDPLVLWINGGPGCSSSTGLLFELGPCSIANEGNNTTFNKHSWTSNANMIFLDQPVNTGFSYGTTVSTSPVAGKDVYAFLELFLSRFPEYSKQPFHISGESYAGTYLPNIARAIWTGNKQLERPPRSRRPALKKINLESILIGNGFTDPYTQFGSVADYACEGPYPVYSDPEGPECASLRAKIPTCQRMIKSCYAYNSRLTCVPALVYCDARLMGPLLQLGLNPYDVRKPCDREKNSLCYEQMNWIDTWMNDPQVKVALGVEPTRKFSSCSTAVGLAFGLQGDGAHNSAELLGELVDDGVRLLIYAGNADMMCNYMGNERWLEVLDSSFQDEYVTAQTIPWVTAGSAKLAGTVRSAGGKGFTAGNVTFVTVFEAGHMVPFDQPEAALDLFSRWISNTPLSLQ</sequence>
<dbReference type="GO" id="GO:0004185">
    <property type="term" value="F:serine-type carboxypeptidase activity"/>
    <property type="evidence" value="ECO:0007669"/>
    <property type="project" value="UniProtKB-UniRule"/>
</dbReference>
<reference evidence="7" key="1">
    <citation type="submission" date="2023-03" db="EMBL/GenBank/DDBJ databases">
        <title>Massive genome expansion in bonnet fungi (Mycena s.s.) driven by repeated elements and novel gene families across ecological guilds.</title>
        <authorList>
            <consortium name="Lawrence Berkeley National Laboratory"/>
            <person name="Harder C.B."/>
            <person name="Miyauchi S."/>
            <person name="Viragh M."/>
            <person name="Kuo A."/>
            <person name="Thoen E."/>
            <person name="Andreopoulos B."/>
            <person name="Lu D."/>
            <person name="Skrede I."/>
            <person name="Drula E."/>
            <person name="Henrissat B."/>
            <person name="Morin E."/>
            <person name="Kohler A."/>
            <person name="Barry K."/>
            <person name="LaButti K."/>
            <person name="Morin E."/>
            <person name="Salamov A."/>
            <person name="Lipzen A."/>
            <person name="Mereny Z."/>
            <person name="Hegedus B."/>
            <person name="Baldrian P."/>
            <person name="Stursova M."/>
            <person name="Weitz H."/>
            <person name="Taylor A."/>
            <person name="Grigoriev I.V."/>
            <person name="Nagy L.G."/>
            <person name="Martin F."/>
            <person name="Kauserud H."/>
        </authorList>
    </citation>
    <scope>NUCLEOTIDE SEQUENCE</scope>
    <source>
        <strain evidence="7">CBHHK002</strain>
    </source>
</reference>
<dbReference type="Gene3D" id="1.10.287.410">
    <property type="match status" value="1"/>
</dbReference>
<comment type="caution">
    <text evidence="7">The sequence shown here is derived from an EMBL/GenBank/DDBJ whole genome shotgun (WGS) entry which is preliminary data.</text>
</comment>
<dbReference type="InterPro" id="IPR018202">
    <property type="entry name" value="Ser_caboxypep_ser_AS"/>
</dbReference>
<dbReference type="Gene3D" id="3.40.50.1820">
    <property type="entry name" value="alpha/beta hydrolase"/>
    <property type="match status" value="1"/>
</dbReference>
<organism evidence="7 8">
    <name type="scientific">Mycena albidolilacea</name>
    <dbReference type="NCBI Taxonomy" id="1033008"/>
    <lineage>
        <taxon>Eukaryota</taxon>
        <taxon>Fungi</taxon>
        <taxon>Dikarya</taxon>
        <taxon>Basidiomycota</taxon>
        <taxon>Agaricomycotina</taxon>
        <taxon>Agaricomycetes</taxon>
        <taxon>Agaricomycetidae</taxon>
        <taxon>Agaricales</taxon>
        <taxon>Marasmiineae</taxon>
        <taxon>Mycenaceae</taxon>
        <taxon>Mycena</taxon>
    </lineage>
</organism>
<keyword evidence="5" id="KW-0325">Glycoprotein</keyword>
<keyword evidence="8" id="KW-1185">Reference proteome</keyword>
<evidence type="ECO:0000256" key="4">
    <source>
        <dbReference type="ARBA" id="ARBA00022801"/>
    </source>
</evidence>
<dbReference type="EC" id="3.4.16.-" evidence="6"/>
<dbReference type="PANTHER" id="PTHR11802:SF452">
    <property type="entry name" value="CARBOXYPEPTIDASE"/>
    <property type="match status" value="1"/>
</dbReference>
<proteinExistence type="inferred from homology"/>
<feature type="chain" id="PRO_5041771493" description="Carboxypeptidase" evidence="6">
    <location>
        <begin position="19"/>
        <end position="554"/>
    </location>
</feature>
<keyword evidence="3 6" id="KW-0645">Protease</keyword>
<dbReference type="PRINTS" id="PR00724">
    <property type="entry name" value="CRBOXYPTASEC"/>
</dbReference>
<dbReference type="GO" id="GO:0000324">
    <property type="term" value="C:fungal-type vacuole"/>
    <property type="evidence" value="ECO:0007669"/>
    <property type="project" value="TreeGrafter"/>
</dbReference>
<dbReference type="SUPFAM" id="SSF53474">
    <property type="entry name" value="alpha/beta-Hydrolases"/>
    <property type="match status" value="1"/>
</dbReference>
<dbReference type="PROSITE" id="PS00131">
    <property type="entry name" value="CARBOXYPEPT_SER_SER"/>
    <property type="match status" value="1"/>
</dbReference>
<dbReference type="AlphaFoldDB" id="A0AAD7ABS8"/>
<evidence type="ECO:0000256" key="6">
    <source>
        <dbReference type="RuleBase" id="RU361156"/>
    </source>
</evidence>
<dbReference type="EMBL" id="JARIHO010000011">
    <property type="protein sequence ID" value="KAJ7353618.1"/>
    <property type="molecule type" value="Genomic_DNA"/>
</dbReference>
<comment type="similarity">
    <text evidence="1 6">Belongs to the peptidase S10 family.</text>
</comment>
<dbReference type="PANTHER" id="PTHR11802">
    <property type="entry name" value="SERINE PROTEASE FAMILY S10 SERINE CARBOXYPEPTIDASE"/>
    <property type="match status" value="1"/>
</dbReference>
<accession>A0AAD7ABS8</accession>
<keyword evidence="6" id="KW-0732">Signal</keyword>
<feature type="signal peptide" evidence="6">
    <location>
        <begin position="1"/>
        <end position="18"/>
    </location>
</feature>
<dbReference type="InterPro" id="IPR029058">
    <property type="entry name" value="AB_hydrolase_fold"/>
</dbReference>
<evidence type="ECO:0000313" key="7">
    <source>
        <dbReference type="EMBL" id="KAJ7353618.1"/>
    </source>
</evidence>
<keyword evidence="2 6" id="KW-0121">Carboxypeptidase</keyword>
<evidence type="ECO:0000256" key="5">
    <source>
        <dbReference type="ARBA" id="ARBA00023180"/>
    </source>
</evidence>
<evidence type="ECO:0000256" key="3">
    <source>
        <dbReference type="ARBA" id="ARBA00022670"/>
    </source>
</evidence>
<keyword evidence="4 6" id="KW-0378">Hydrolase</keyword>
<evidence type="ECO:0000313" key="8">
    <source>
        <dbReference type="Proteomes" id="UP001218218"/>
    </source>
</evidence>
<evidence type="ECO:0000256" key="1">
    <source>
        <dbReference type="ARBA" id="ARBA00009431"/>
    </source>
</evidence>
<name>A0AAD7ABS8_9AGAR</name>
<dbReference type="GO" id="GO:0006508">
    <property type="term" value="P:proteolysis"/>
    <property type="evidence" value="ECO:0007669"/>
    <property type="project" value="UniProtKB-KW"/>
</dbReference>
<protein>
    <recommendedName>
        <fullName evidence="6">Carboxypeptidase</fullName>
        <ecNumber evidence="6">3.4.16.-</ecNumber>
    </recommendedName>
</protein>